<dbReference type="GO" id="GO:0005829">
    <property type="term" value="C:cytosol"/>
    <property type="evidence" value="ECO:0007669"/>
    <property type="project" value="TreeGrafter"/>
</dbReference>
<dbReference type="PANTHER" id="PTHR11735">
    <property type="entry name" value="TRNA N6-ADENOSINE THREONYLCARBAMOYLTRANSFERASE"/>
    <property type="match status" value="1"/>
</dbReference>
<dbReference type="CDD" id="cd24032">
    <property type="entry name" value="ASKHA_NBD_TsaB"/>
    <property type="match status" value="1"/>
</dbReference>
<dbReference type="SUPFAM" id="SSF53067">
    <property type="entry name" value="Actin-like ATPase domain"/>
    <property type="match status" value="2"/>
</dbReference>
<evidence type="ECO:0000259" key="4">
    <source>
        <dbReference type="Pfam" id="PF00814"/>
    </source>
</evidence>
<dbReference type="InterPro" id="IPR000905">
    <property type="entry name" value="Gcp-like_dom"/>
</dbReference>
<dbReference type="EMBL" id="CP029161">
    <property type="protein sequence ID" value="AWH90467.1"/>
    <property type="molecule type" value="Genomic_DNA"/>
</dbReference>
<dbReference type="NCBIfam" id="TIGR03725">
    <property type="entry name" value="T6A_YeaZ"/>
    <property type="match status" value="1"/>
</dbReference>
<dbReference type="InterPro" id="IPR043129">
    <property type="entry name" value="ATPase_NBD"/>
</dbReference>
<evidence type="ECO:0000313" key="6">
    <source>
        <dbReference type="Proteomes" id="UP000244884"/>
    </source>
</evidence>
<organism evidence="5 6">
    <name type="scientific">Buchnera aphidicola</name>
    <name type="common">Melanaphis sacchari</name>
    <dbReference type="NCBI Taxonomy" id="2173854"/>
    <lineage>
        <taxon>Bacteria</taxon>
        <taxon>Pseudomonadati</taxon>
        <taxon>Pseudomonadota</taxon>
        <taxon>Gammaproteobacteria</taxon>
        <taxon>Enterobacterales</taxon>
        <taxon>Erwiniaceae</taxon>
        <taxon>Buchnera</taxon>
    </lineage>
</organism>
<reference evidence="5 6" key="1">
    <citation type="submission" date="2018-04" db="EMBL/GenBank/DDBJ databases">
        <title>Genome sequence of Buchnera aphidicola from Melaphis sacchari.</title>
        <authorList>
            <person name="Geib S.M."/>
            <person name="Palmer N.A."/>
            <person name="Sattler S.E."/>
            <person name="Sarath G."/>
        </authorList>
    </citation>
    <scope>NUCLEOTIDE SEQUENCE [LARGE SCALE GENOMIC DNA]</scope>
    <source>
        <strain evidence="5 6">LSU</strain>
    </source>
</reference>
<name>A0A2U8DFJ5_9GAMM</name>
<dbReference type="PANTHER" id="PTHR11735:SF11">
    <property type="entry name" value="TRNA THREONYLCARBAMOYLADENOSINE BIOSYNTHESIS PROTEIN TSAB"/>
    <property type="match status" value="1"/>
</dbReference>
<gene>
    <name evidence="5" type="primary">tsaB</name>
    <name evidence="5" type="ORF">DD681_01415</name>
</gene>
<evidence type="ECO:0000313" key="5">
    <source>
        <dbReference type="EMBL" id="AWH90467.1"/>
    </source>
</evidence>
<sequence>MSNIILAIECSMNYCSVAIYKKKIYSFLTKCEKKHTVKILPIIYKILKISNTKLQEINYIAFSQGPGNFTGIRIATGISQGLSCALNIPILGISTFSILAEQAWRKYKAKKVLVVMNAQINKFYYAKYIKNSKSLWIGEKTESLLRENQISNKINNLHKNWTLVGNSWNHIPYKKKIFDQKDIFFPHAKDIIPLALLNINLKKFMNYNQFNIKYLDNLFTKK</sequence>
<dbReference type="AlphaFoldDB" id="A0A2U8DFJ5"/>
<dbReference type="Gene3D" id="3.30.420.40">
    <property type="match status" value="2"/>
</dbReference>
<feature type="domain" description="Gcp-like" evidence="4">
    <location>
        <begin position="31"/>
        <end position="148"/>
    </location>
</feature>
<evidence type="ECO:0000256" key="1">
    <source>
        <dbReference type="ARBA" id="ARBA00010493"/>
    </source>
</evidence>
<comment type="similarity">
    <text evidence="1">Belongs to the KAE1 / TsaD family. TsaB subfamily.</text>
</comment>
<protein>
    <recommendedName>
        <fullName evidence="2">tRNA threonylcarbamoyladenosine biosynthesis protein TsaB</fullName>
    </recommendedName>
    <alternativeName>
        <fullName evidence="3">t(6)A37 threonylcarbamoyladenosine biosynthesis protein TsaB</fullName>
    </alternativeName>
</protein>
<dbReference type="InterPro" id="IPR022496">
    <property type="entry name" value="T6A_TsaB"/>
</dbReference>
<dbReference type="OrthoDB" id="9809995at2"/>
<dbReference type="GO" id="GO:0016740">
    <property type="term" value="F:transferase activity"/>
    <property type="evidence" value="ECO:0007669"/>
    <property type="project" value="UniProtKB-KW"/>
</dbReference>
<dbReference type="RefSeq" id="WP_158341238.1">
    <property type="nucleotide sequence ID" value="NZ_CP029161.1"/>
</dbReference>
<proteinExistence type="inferred from homology"/>
<dbReference type="Pfam" id="PF00814">
    <property type="entry name" value="TsaD"/>
    <property type="match status" value="1"/>
</dbReference>
<evidence type="ECO:0000256" key="2">
    <source>
        <dbReference type="ARBA" id="ARBA00019012"/>
    </source>
</evidence>
<keyword evidence="5" id="KW-0808">Transferase</keyword>
<dbReference type="GO" id="GO:0002949">
    <property type="term" value="P:tRNA threonylcarbamoyladenosine modification"/>
    <property type="evidence" value="ECO:0007669"/>
    <property type="project" value="InterPro"/>
</dbReference>
<evidence type="ECO:0000256" key="3">
    <source>
        <dbReference type="ARBA" id="ARBA00032446"/>
    </source>
</evidence>
<accession>A0A2U8DFJ5</accession>
<dbReference type="Proteomes" id="UP000244884">
    <property type="component" value="Chromosome"/>
</dbReference>